<comment type="caution">
    <text evidence="2">The sequence shown here is derived from an EMBL/GenBank/DDBJ whole genome shotgun (WGS) entry which is preliminary data.</text>
</comment>
<keyword evidence="1" id="KW-1133">Transmembrane helix</keyword>
<keyword evidence="3" id="KW-1185">Reference proteome</keyword>
<dbReference type="OrthoDB" id="191139at2759"/>
<dbReference type="SUPFAM" id="SSF51735">
    <property type="entry name" value="NAD(P)-binding Rossmann-fold domains"/>
    <property type="match status" value="1"/>
</dbReference>
<dbReference type="InterPro" id="IPR002347">
    <property type="entry name" value="SDR_fam"/>
</dbReference>
<dbReference type="EMBL" id="QEFC01001168">
    <property type="protein sequence ID" value="KAE9459526.1"/>
    <property type="molecule type" value="Genomic_DNA"/>
</dbReference>
<reference evidence="2 3" key="1">
    <citation type="journal article" date="2019" name="Genome Biol. Evol.">
        <title>The Rhododendron genome and chromosomal organization provide insight into shared whole-genome duplications across the heath family (Ericaceae).</title>
        <authorList>
            <person name="Soza V.L."/>
            <person name="Lindsley D."/>
            <person name="Waalkes A."/>
            <person name="Ramage E."/>
            <person name="Patwardhan R.P."/>
            <person name="Burton J.N."/>
            <person name="Adey A."/>
            <person name="Kumar A."/>
            <person name="Qiu R."/>
            <person name="Shendure J."/>
            <person name="Hall B."/>
        </authorList>
    </citation>
    <scope>NUCLEOTIDE SEQUENCE [LARGE SCALE GENOMIC DNA]</scope>
    <source>
        <strain evidence="2">RSF 1966-606</strain>
    </source>
</reference>
<dbReference type="Pfam" id="PF00106">
    <property type="entry name" value="adh_short"/>
    <property type="match status" value="1"/>
</dbReference>
<protein>
    <submittedName>
        <fullName evidence="2">Uncharacterized protein</fullName>
    </submittedName>
</protein>
<sequence length="314" mass="35012">MCFFERKGPSGFSKSSTAEEVTQGIDGTGLTAMLQPFRWDLSVEKRGSHDGASSGIGRETTRVLALHGVHVVMAVRNTDSGRKVKEAILEENPNAKIDVKELDLGSLASVRNFASEFKSLGFPLNLLINNAGVFAPPFMLSPDNIDLQFQTNHLGNYLMFSGWVLKDRLTDFFLELLVMHSLSFSFDKSFVGDHEKYNTSKPQRRKDSSVSSGSHWFAFRGIQFDRINDRINDESRYNRIYGYVQSKLANILHAKELAKRLKSPLAKGGCNATGTFLPATLIGYLMLLYNFIMFSEKRFSGSSNDMLCSNASTS</sequence>
<feature type="non-terminal residue" evidence="2">
    <location>
        <position position="1"/>
    </location>
</feature>
<dbReference type="PANTHER" id="PTHR48476:SF1">
    <property type="entry name" value="SHORT-CHAIN DEHYDROGENASE TIC 32, CHLOROPLASTIC-LIKE"/>
    <property type="match status" value="1"/>
</dbReference>
<keyword evidence="1" id="KW-0472">Membrane</keyword>
<accession>A0A6A4LFT9</accession>
<evidence type="ECO:0000256" key="1">
    <source>
        <dbReference type="SAM" id="Phobius"/>
    </source>
</evidence>
<dbReference type="InterPro" id="IPR036291">
    <property type="entry name" value="NAD(P)-bd_dom_sf"/>
</dbReference>
<dbReference type="InterPro" id="IPR055280">
    <property type="entry name" value="TIC32"/>
</dbReference>
<proteinExistence type="predicted"/>
<name>A0A6A4LFT9_9ERIC</name>
<dbReference type="Gene3D" id="3.40.50.720">
    <property type="entry name" value="NAD(P)-binding Rossmann-like Domain"/>
    <property type="match status" value="1"/>
</dbReference>
<dbReference type="PANTHER" id="PTHR48476">
    <property type="entry name" value="SHORT-CHAIN DEHYDROGENASE TIC 32, CHLOROPLASTIC-LIKE"/>
    <property type="match status" value="1"/>
</dbReference>
<dbReference type="Proteomes" id="UP000428333">
    <property type="component" value="Linkage Group LG05"/>
</dbReference>
<evidence type="ECO:0000313" key="2">
    <source>
        <dbReference type="EMBL" id="KAE9459526.1"/>
    </source>
</evidence>
<organism evidence="2 3">
    <name type="scientific">Rhododendron williamsianum</name>
    <dbReference type="NCBI Taxonomy" id="262921"/>
    <lineage>
        <taxon>Eukaryota</taxon>
        <taxon>Viridiplantae</taxon>
        <taxon>Streptophyta</taxon>
        <taxon>Embryophyta</taxon>
        <taxon>Tracheophyta</taxon>
        <taxon>Spermatophyta</taxon>
        <taxon>Magnoliopsida</taxon>
        <taxon>eudicotyledons</taxon>
        <taxon>Gunneridae</taxon>
        <taxon>Pentapetalae</taxon>
        <taxon>asterids</taxon>
        <taxon>Ericales</taxon>
        <taxon>Ericaceae</taxon>
        <taxon>Ericoideae</taxon>
        <taxon>Rhodoreae</taxon>
        <taxon>Rhododendron</taxon>
    </lineage>
</organism>
<keyword evidence="1" id="KW-0812">Transmembrane</keyword>
<gene>
    <name evidence="2" type="ORF">C3L33_08545</name>
</gene>
<evidence type="ECO:0000313" key="3">
    <source>
        <dbReference type="Proteomes" id="UP000428333"/>
    </source>
</evidence>
<feature type="transmembrane region" description="Helical" evidence="1">
    <location>
        <begin position="276"/>
        <end position="294"/>
    </location>
</feature>
<dbReference type="AlphaFoldDB" id="A0A6A4LFT9"/>